<gene>
    <name evidence="2" type="ordered locus">MICA_2014</name>
</gene>
<dbReference type="EMBL" id="CP002382">
    <property type="protein sequence ID" value="AEP10322.1"/>
    <property type="molecule type" value="Genomic_DNA"/>
</dbReference>
<dbReference type="AlphaFoldDB" id="G2KPV4"/>
<dbReference type="STRING" id="856793.MICA_2014"/>
<dbReference type="KEGG" id="mai:MICA_2014"/>
<dbReference type="RefSeq" id="WP_014103545.1">
    <property type="nucleotide sequence ID" value="NC_016026.1"/>
</dbReference>
<dbReference type="OrthoDB" id="9819152at2"/>
<evidence type="ECO:0000313" key="2">
    <source>
        <dbReference type="EMBL" id="AEP10322.1"/>
    </source>
</evidence>
<organism evidence="2 3">
    <name type="scientific">Micavibrio aeruginosavorus (strain ARL-13)</name>
    <dbReference type="NCBI Taxonomy" id="856793"/>
    <lineage>
        <taxon>Bacteria</taxon>
        <taxon>Pseudomonadati</taxon>
        <taxon>Bdellovibrionota</taxon>
        <taxon>Bdellovibrionia</taxon>
        <taxon>Bdellovibrionales</taxon>
        <taxon>Pseudobdellovibrionaceae</taxon>
        <taxon>Micavibrio</taxon>
    </lineage>
</organism>
<dbReference type="HOGENOM" id="CLU_849435_0_0_5"/>
<keyword evidence="3" id="KW-1185">Reference proteome</keyword>
<reference evidence="2 3" key="1">
    <citation type="journal article" date="2011" name="BMC Genomics">
        <title>Genomic insights into an obligate epibiotic bacterial predator: Micavibrio aeruginosavorus ARL-13.</title>
        <authorList>
            <person name="Wang Z."/>
            <person name="Kadouri D."/>
            <person name="Wu M."/>
        </authorList>
    </citation>
    <scope>NUCLEOTIDE SEQUENCE [LARGE SCALE GENOMIC DNA]</scope>
    <source>
        <strain evidence="2 3">ARL-13</strain>
    </source>
</reference>
<dbReference type="Proteomes" id="UP000009286">
    <property type="component" value="Chromosome"/>
</dbReference>
<evidence type="ECO:0000313" key="3">
    <source>
        <dbReference type="Proteomes" id="UP000009286"/>
    </source>
</evidence>
<evidence type="ECO:0000259" key="1">
    <source>
        <dbReference type="Pfam" id="PF20573"/>
    </source>
</evidence>
<dbReference type="InterPro" id="IPR046709">
    <property type="entry name" value="DUF6782"/>
</dbReference>
<proteinExistence type="predicted"/>
<accession>G2KPV4</accession>
<protein>
    <recommendedName>
        <fullName evidence="1">DUF6782 domain-containing protein</fullName>
    </recommendedName>
</protein>
<sequence length="319" mass="36321">MNHVDFNDLYSRDIEKDLGDYWALDQYRALQSHRRIYDAQAHIYAAAAVKQSARGKFLSEFAEKSGVGLQQSMSMPNGTLAHYIHGENSNQPGIVEYASFLTPSILGHEYRHAWQHLTGTMAIPAGSPEEMILRDRFIEADARAFEFATAVEYITAVGVKNNYARCMLGAMESWSKEILRYSEDEVLRLGQDAEALKQAMRYVFDRWISLTPRAEIYNTLSIEALEKTRKPGRLSRLFKGQVLDVVFDMLDPAAPPEKMFQYRGVTPAFVDGLVKRLGQMDETGDENYLTQTAGLPFTHDFYTRVHDFRLERVAASLKI</sequence>
<name>G2KPV4_MICAA</name>
<feature type="domain" description="DUF6782" evidence="1">
    <location>
        <begin position="104"/>
        <end position="224"/>
    </location>
</feature>
<dbReference type="Pfam" id="PF20573">
    <property type="entry name" value="DUF6782"/>
    <property type="match status" value="1"/>
</dbReference>